<keyword evidence="1" id="KW-0175">Coiled coil</keyword>
<reference evidence="3 4" key="1">
    <citation type="journal article" date="2020" name="Cell">
        <title>Large-Scale Comparative Analyses of Tick Genomes Elucidate Their Genetic Diversity and Vector Capacities.</title>
        <authorList>
            <consortium name="Tick Genome and Microbiome Consortium (TIGMIC)"/>
            <person name="Jia N."/>
            <person name="Wang J."/>
            <person name="Shi W."/>
            <person name="Du L."/>
            <person name="Sun Y."/>
            <person name="Zhan W."/>
            <person name="Jiang J.F."/>
            <person name="Wang Q."/>
            <person name="Zhang B."/>
            <person name="Ji P."/>
            <person name="Bell-Sakyi L."/>
            <person name="Cui X.M."/>
            <person name="Yuan T.T."/>
            <person name="Jiang B.G."/>
            <person name="Yang W.F."/>
            <person name="Lam T.T."/>
            <person name="Chang Q.C."/>
            <person name="Ding S.J."/>
            <person name="Wang X.J."/>
            <person name="Zhu J.G."/>
            <person name="Ruan X.D."/>
            <person name="Zhao L."/>
            <person name="Wei J.T."/>
            <person name="Ye R.Z."/>
            <person name="Que T.C."/>
            <person name="Du C.H."/>
            <person name="Zhou Y.H."/>
            <person name="Cheng J.X."/>
            <person name="Dai P.F."/>
            <person name="Guo W.B."/>
            <person name="Han X.H."/>
            <person name="Huang E.J."/>
            <person name="Li L.F."/>
            <person name="Wei W."/>
            <person name="Gao Y.C."/>
            <person name="Liu J.Z."/>
            <person name="Shao H.Z."/>
            <person name="Wang X."/>
            <person name="Wang C.C."/>
            <person name="Yang T.C."/>
            <person name="Huo Q.B."/>
            <person name="Li W."/>
            <person name="Chen H.Y."/>
            <person name="Chen S.E."/>
            <person name="Zhou L.G."/>
            <person name="Ni X.B."/>
            <person name="Tian J.H."/>
            <person name="Sheng Y."/>
            <person name="Liu T."/>
            <person name="Pan Y.S."/>
            <person name="Xia L.Y."/>
            <person name="Li J."/>
            <person name="Zhao F."/>
            <person name="Cao W.C."/>
        </authorList>
    </citation>
    <scope>NUCLEOTIDE SEQUENCE [LARGE SCALE GENOMIC DNA]</scope>
    <source>
        <strain evidence="3">HaeL-2018</strain>
    </source>
</reference>
<organism evidence="3 4">
    <name type="scientific">Haemaphysalis longicornis</name>
    <name type="common">Bush tick</name>
    <dbReference type="NCBI Taxonomy" id="44386"/>
    <lineage>
        <taxon>Eukaryota</taxon>
        <taxon>Metazoa</taxon>
        <taxon>Ecdysozoa</taxon>
        <taxon>Arthropoda</taxon>
        <taxon>Chelicerata</taxon>
        <taxon>Arachnida</taxon>
        <taxon>Acari</taxon>
        <taxon>Parasitiformes</taxon>
        <taxon>Ixodida</taxon>
        <taxon>Ixodoidea</taxon>
        <taxon>Ixodidae</taxon>
        <taxon>Haemaphysalinae</taxon>
        <taxon>Haemaphysalis</taxon>
    </lineage>
</organism>
<feature type="region of interest" description="Disordered" evidence="2">
    <location>
        <begin position="139"/>
        <end position="220"/>
    </location>
</feature>
<feature type="region of interest" description="Disordered" evidence="2">
    <location>
        <begin position="30"/>
        <end position="54"/>
    </location>
</feature>
<evidence type="ECO:0000256" key="2">
    <source>
        <dbReference type="SAM" id="MobiDB-lite"/>
    </source>
</evidence>
<feature type="coiled-coil region" evidence="1">
    <location>
        <begin position="104"/>
        <end position="131"/>
    </location>
</feature>
<evidence type="ECO:0000313" key="4">
    <source>
        <dbReference type="Proteomes" id="UP000821853"/>
    </source>
</evidence>
<dbReference type="Proteomes" id="UP000821853">
    <property type="component" value="Chromosome 3"/>
</dbReference>
<feature type="compositionally biased region" description="Basic and acidic residues" evidence="2">
    <location>
        <begin position="165"/>
        <end position="180"/>
    </location>
</feature>
<dbReference type="VEuPathDB" id="VectorBase:HLOH_058000"/>
<keyword evidence="4" id="KW-1185">Reference proteome</keyword>
<gene>
    <name evidence="3" type="ORF">HPB48_019664</name>
</gene>
<proteinExistence type="predicted"/>
<evidence type="ECO:0000256" key="1">
    <source>
        <dbReference type="SAM" id="Coils"/>
    </source>
</evidence>
<dbReference type="AlphaFoldDB" id="A0A9J6G518"/>
<comment type="caution">
    <text evidence="3">The sequence shown here is derived from an EMBL/GenBank/DDBJ whole genome shotgun (WGS) entry which is preliminary data.</text>
</comment>
<feature type="compositionally biased region" description="Basic residues" evidence="2">
    <location>
        <begin position="146"/>
        <end position="164"/>
    </location>
</feature>
<feature type="compositionally biased region" description="Low complexity" evidence="2">
    <location>
        <begin position="182"/>
        <end position="192"/>
    </location>
</feature>
<accession>A0A9J6G518</accession>
<protein>
    <submittedName>
        <fullName evidence="3">Uncharacterized protein</fullName>
    </submittedName>
</protein>
<evidence type="ECO:0000313" key="3">
    <source>
        <dbReference type="EMBL" id="KAH9369548.1"/>
    </source>
</evidence>
<dbReference type="EMBL" id="JABSTR010000005">
    <property type="protein sequence ID" value="KAH9369548.1"/>
    <property type="molecule type" value="Genomic_DNA"/>
</dbReference>
<feature type="compositionally biased region" description="Basic and acidic residues" evidence="2">
    <location>
        <begin position="35"/>
        <end position="54"/>
    </location>
</feature>
<name>A0A9J6G518_HAELO</name>
<feature type="compositionally biased region" description="Basic residues" evidence="2">
    <location>
        <begin position="211"/>
        <end position="220"/>
    </location>
</feature>
<sequence length="220" mass="24865">MRGLTIDLIARVAELEGELAALKSIPQRTFADVTRSSEAKRHSDPDPEEGKGEEAKCFAHQTERHREKDAAKVAEAELKKNFEPSQLGLKNVTLRKTRQGVLVLADEKEGLDRLKSELDTHEVLKSKLAAEFPEEDSRKSAFWGCRTRRRRQKSRKNLLNKKHGGRADNNKTEDTIKEEDLSNSNSSSPRSSIPKNHGARTCEDWMNNVQGKRKPVCPKV</sequence>